<dbReference type="Proteomes" id="UP001159363">
    <property type="component" value="Chromosome 10"/>
</dbReference>
<organism evidence="1 2">
    <name type="scientific">Dryococelus australis</name>
    <dbReference type="NCBI Taxonomy" id="614101"/>
    <lineage>
        <taxon>Eukaryota</taxon>
        <taxon>Metazoa</taxon>
        <taxon>Ecdysozoa</taxon>
        <taxon>Arthropoda</taxon>
        <taxon>Hexapoda</taxon>
        <taxon>Insecta</taxon>
        <taxon>Pterygota</taxon>
        <taxon>Neoptera</taxon>
        <taxon>Polyneoptera</taxon>
        <taxon>Phasmatodea</taxon>
        <taxon>Verophasmatodea</taxon>
        <taxon>Anareolatae</taxon>
        <taxon>Phasmatidae</taxon>
        <taxon>Eurycanthinae</taxon>
        <taxon>Dryococelus</taxon>
    </lineage>
</organism>
<accession>A0ABQ9GLE2</accession>
<reference evidence="1 2" key="1">
    <citation type="submission" date="2023-02" db="EMBL/GenBank/DDBJ databases">
        <title>LHISI_Scaffold_Assembly.</title>
        <authorList>
            <person name="Stuart O.P."/>
            <person name="Cleave R."/>
            <person name="Magrath M.J.L."/>
            <person name="Mikheyev A.S."/>
        </authorList>
    </citation>
    <scope>NUCLEOTIDE SEQUENCE [LARGE SCALE GENOMIC DNA]</scope>
    <source>
        <strain evidence="1">Daus_M_001</strain>
        <tissue evidence="1">Leg muscle</tissue>
    </source>
</reference>
<dbReference type="EMBL" id="JARBHB010000011">
    <property type="protein sequence ID" value="KAJ8872846.1"/>
    <property type="molecule type" value="Genomic_DNA"/>
</dbReference>
<proteinExistence type="predicted"/>
<keyword evidence="2" id="KW-1185">Reference proteome</keyword>
<gene>
    <name evidence="1" type="ORF">PR048_026462</name>
</gene>
<evidence type="ECO:0008006" key="3">
    <source>
        <dbReference type="Google" id="ProtNLM"/>
    </source>
</evidence>
<comment type="caution">
    <text evidence="1">The sequence shown here is derived from an EMBL/GenBank/DDBJ whole genome shotgun (WGS) entry which is preliminary data.</text>
</comment>
<protein>
    <recommendedName>
        <fullName evidence="3">Phlebovirus glycoprotein G2 fusion domain-containing protein</fullName>
    </recommendedName>
</protein>
<name>A0ABQ9GLE2_9NEOP</name>
<evidence type="ECO:0000313" key="2">
    <source>
        <dbReference type="Proteomes" id="UP001159363"/>
    </source>
</evidence>
<evidence type="ECO:0000313" key="1">
    <source>
        <dbReference type="EMBL" id="KAJ8872846.1"/>
    </source>
</evidence>
<sequence>MDCYCVLALDDMYVYKNIYYDQNQRQILGPHSETLVVSIRALLSPWKQPIHFQFNVLMKKKNPIQLQITNLAESCGLKAAAIVSDLGRCEYCLFHNPFDCKRRECGCLPTFLTYRSFCATIYIKVYCCPGFSQLTTKDIMKPIINTYTGEVKLVPKVNEQLLTVKGNDTRDVTSA</sequence>